<dbReference type="EMBL" id="JACETU010000006">
    <property type="protein sequence ID" value="KAF7426087.1"/>
    <property type="molecule type" value="Genomic_DNA"/>
</dbReference>
<name>A0A8H6ZRR5_PLEOS</name>
<evidence type="ECO:0000256" key="2">
    <source>
        <dbReference type="SAM" id="MobiDB-lite"/>
    </source>
</evidence>
<reference evidence="4" key="1">
    <citation type="submission" date="2019-07" db="EMBL/GenBank/DDBJ databases">
        <authorList>
            <person name="Palmer J.M."/>
        </authorList>
    </citation>
    <scope>NUCLEOTIDE SEQUENCE</scope>
    <source>
        <strain evidence="4">PC9</strain>
    </source>
</reference>
<protein>
    <submittedName>
        <fullName evidence="4">Aspartokinase</fullName>
    </submittedName>
</protein>
<evidence type="ECO:0000256" key="1">
    <source>
        <dbReference type="ARBA" id="ARBA00010122"/>
    </source>
</evidence>
<dbReference type="VEuPathDB" id="FungiDB:PC9H_008453"/>
<dbReference type="Proteomes" id="UP000623687">
    <property type="component" value="Unassembled WGS sequence"/>
</dbReference>
<feature type="region of interest" description="Disordered" evidence="2">
    <location>
        <begin position="29"/>
        <end position="52"/>
    </location>
</feature>
<gene>
    <name evidence="4" type="primary">HOM3_2</name>
    <name evidence="4" type="ORF">PC9H_008453</name>
</gene>
<feature type="domain" description="Aspartate/glutamate/uridylate kinase" evidence="3">
    <location>
        <begin position="223"/>
        <end position="348"/>
    </location>
</feature>
<feature type="compositionally biased region" description="Polar residues" evidence="2">
    <location>
        <begin position="29"/>
        <end position="50"/>
    </location>
</feature>
<dbReference type="GO" id="GO:0005829">
    <property type="term" value="C:cytosol"/>
    <property type="evidence" value="ECO:0007669"/>
    <property type="project" value="TreeGrafter"/>
</dbReference>
<keyword evidence="4" id="KW-0808">Transferase</keyword>
<comment type="caution">
    <text evidence="4">The sequence shown here is derived from an EMBL/GenBank/DDBJ whole genome shotgun (WGS) entry which is preliminary data.</text>
</comment>
<dbReference type="SUPFAM" id="SSF53633">
    <property type="entry name" value="Carbamate kinase-like"/>
    <property type="match status" value="1"/>
</dbReference>
<dbReference type="PANTHER" id="PTHR21499">
    <property type="entry name" value="ASPARTATE KINASE"/>
    <property type="match status" value="1"/>
</dbReference>
<dbReference type="GO" id="GO:0009089">
    <property type="term" value="P:lysine biosynthetic process via diaminopimelate"/>
    <property type="evidence" value="ECO:0007669"/>
    <property type="project" value="TreeGrafter"/>
</dbReference>
<comment type="similarity">
    <text evidence="1">Belongs to the aspartokinase family.</text>
</comment>
<dbReference type="Gene3D" id="3.40.1160.10">
    <property type="entry name" value="Acetylglutamate kinase-like"/>
    <property type="match status" value="1"/>
</dbReference>
<dbReference type="Pfam" id="PF00696">
    <property type="entry name" value="AA_kinase"/>
    <property type="match status" value="1"/>
</dbReference>
<dbReference type="GO" id="GO:0009090">
    <property type="term" value="P:homoserine biosynthetic process"/>
    <property type="evidence" value="ECO:0007669"/>
    <property type="project" value="TreeGrafter"/>
</dbReference>
<keyword evidence="5" id="KW-1185">Reference proteome</keyword>
<dbReference type="Gene3D" id="3.30.2130.10">
    <property type="entry name" value="VC0802-like"/>
    <property type="match status" value="1"/>
</dbReference>
<dbReference type="PANTHER" id="PTHR21499:SF59">
    <property type="entry name" value="ASPARTOKINASE"/>
    <property type="match status" value="1"/>
</dbReference>
<dbReference type="AlphaFoldDB" id="A0A8H6ZRR5"/>
<dbReference type="GeneID" id="59378271"/>
<dbReference type="GO" id="GO:0004072">
    <property type="term" value="F:aspartate kinase activity"/>
    <property type="evidence" value="ECO:0007669"/>
    <property type="project" value="TreeGrafter"/>
</dbReference>
<keyword evidence="4" id="KW-0418">Kinase</keyword>
<proteinExistence type="inferred from homology"/>
<evidence type="ECO:0000259" key="3">
    <source>
        <dbReference type="Pfam" id="PF00696"/>
    </source>
</evidence>
<organism evidence="4 5">
    <name type="scientific">Pleurotus ostreatus</name>
    <name type="common">Oyster mushroom</name>
    <name type="synonym">White-rot fungus</name>
    <dbReference type="NCBI Taxonomy" id="5322"/>
    <lineage>
        <taxon>Eukaryota</taxon>
        <taxon>Fungi</taxon>
        <taxon>Dikarya</taxon>
        <taxon>Basidiomycota</taxon>
        <taxon>Agaricomycotina</taxon>
        <taxon>Agaricomycetes</taxon>
        <taxon>Agaricomycetidae</taxon>
        <taxon>Agaricales</taxon>
        <taxon>Pleurotineae</taxon>
        <taxon>Pleurotaceae</taxon>
        <taxon>Pleurotus</taxon>
    </lineage>
</organism>
<evidence type="ECO:0000313" key="4">
    <source>
        <dbReference type="EMBL" id="KAF7426087.1"/>
    </source>
</evidence>
<evidence type="ECO:0000313" key="5">
    <source>
        <dbReference type="Proteomes" id="UP000623687"/>
    </source>
</evidence>
<dbReference type="InterPro" id="IPR036393">
    <property type="entry name" value="AceGlu_kinase-like_sf"/>
</dbReference>
<accession>A0A8H6ZRR5</accession>
<sequence length="632" mass="67688">MVEGLLAKYVYYQATDCVLGPDPAMSIGDSHSSTISGTNGASSSRDTTPRSGGLARCKWVIHSLDLTRRGSKDTGKDIAAAVRSIIPMLRYQRVIIVCGEERAIFPIPNVSSIPIRSAVVPSKFCATSTIQPLRITKKKSLGNFPPSAPSAHQKSSYILLHDVIDAIEDFSGSTAKSAIMNIPKVKGELEVQIRDDCERMREALRHADQDNRARGMDIEQLRSQLEGLSQRLLSKIVTAALLDQGAEAEHVILGLPDGSDSETLLAKLAPFKSRVLVVSTPPPGAAAFTSTPISTRLALYLAVALRAKEYHKWVGGGFKGIYTADPKKVPSATLVPFISPEEAGALGKLVQKEVLDKLIANNIPVRIRWFGGREDGGTLIDPALGFESMSIRSSTRAAFGRPTAITIKENVLLLSISNVNCAAVVQKASKKCHLVPLHTSHSCGTSQVFLSGVCAVLSRFGVVVCMINTSEGHASVVIEGGLPRNVLQRVVEGLKRHGEVVVHHDMAILTVISRGLSRTAVGAAASPSEAWGIAGKVFSTLVKADIGVEVIGRVGETSPKSLAWVIDTGTIDTGCYADHRSIRHMTRDARADRPRRYVNDPSISKTVLVEGGIRLTGGITADSDSQIPEGRR</sequence>
<dbReference type="OrthoDB" id="2992465at2759"/>
<dbReference type="InterPro" id="IPR001048">
    <property type="entry name" value="Asp/Glu/Uridylate_kinase"/>
</dbReference>
<dbReference type="RefSeq" id="XP_036629391.1">
    <property type="nucleotide sequence ID" value="XM_036777963.1"/>
</dbReference>